<accession>A0ABV0ZF93</accession>
<evidence type="ECO:0000313" key="1">
    <source>
        <dbReference type="EMBL" id="MEQ2304560.1"/>
    </source>
</evidence>
<comment type="caution">
    <text evidence="1">The sequence shown here is derived from an EMBL/GenBank/DDBJ whole genome shotgun (WGS) entry which is preliminary data.</text>
</comment>
<evidence type="ECO:0000313" key="2">
    <source>
        <dbReference type="Proteomes" id="UP001469553"/>
    </source>
</evidence>
<protein>
    <submittedName>
        <fullName evidence="1">Uncharacterized protein</fullName>
    </submittedName>
</protein>
<dbReference type="Proteomes" id="UP001469553">
    <property type="component" value="Unassembled WGS sequence"/>
</dbReference>
<proteinExistence type="predicted"/>
<dbReference type="EMBL" id="JAHRIP010059551">
    <property type="protein sequence ID" value="MEQ2304560.1"/>
    <property type="molecule type" value="Genomic_DNA"/>
</dbReference>
<sequence length="161" mass="17737">MVNTSVNLPQSRDRSGFTRSDCKIAPPFTCPACPPSNAIHHLEKFATARLPVSLSLHGLLTSSQNQHTHQPGTLTFNIKNHLPDSNCSPFPSKAILEGHWLRNPDTAQKNTISINLFKPFLSLWCAALVSPGSETIMTWGWSLISSVKAVTPFSRRHRVGL</sequence>
<gene>
    <name evidence="1" type="ORF">AMECASPLE_028408</name>
</gene>
<name>A0ABV0ZF93_9TELE</name>
<reference evidence="1 2" key="1">
    <citation type="submission" date="2021-06" db="EMBL/GenBank/DDBJ databases">
        <authorList>
            <person name="Palmer J.M."/>
        </authorList>
    </citation>
    <scope>NUCLEOTIDE SEQUENCE [LARGE SCALE GENOMIC DNA]</scope>
    <source>
        <strain evidence="1 2">AS_MEX2019</strain>
        <tissue evidence="1">Muscle</tissue>
    </source>
</reference>
<organism evidence="1 2">
    <name type="scientific">Ameca splendens</name>
    <dbReference type="NCBI Taxonomy" id="208324"/>
    <lineage>
        <taxon>Eukaryota</taxon>
        <taxon>Metazoa</taxon>
        <taxon>Chordata</taxon>
        <taxon>Craniata</taxon>
        <taxon>Vertebrata</taxon>
        <taxon>Euteleostomi</taxon>
        <taxon>Actinopterygii</taxon>
        <taxon>Neopterygii</taxon>
        <taxon>Teleostei</taxon>
        <taxon>Neoteleostei</taxon>
        <taxon>Acanthomorphata</taxon>
        <taxon>Ovalentaria</taxon>
        <taxon>Atherinomorphae</taxon>
        <taxon>Cyprinodontiformes</taxon>
        <taxon>Goodeidae</taxon>
        <taxon>Ameca</taxon>
    </lineage>
</organism>
<keyword evidence="2" id="KW-1185">Reference proteome</keyword>